<name>A0A3S9QDB8_MORCA</name>
<protein>
    <submittedName>
        <fullName evidence="2 3">Membrane protein</fullName>
    </submittedName>
</protein>
<evidence type="ECO:0000313" key="4">
    <source>
        <dbReference type="Proteomes" id="UP000268436"/>
    </source>
</evidence>
<dbReference type="Proteomes" id="UP000268436">
    <property type="component" value="Unassembled WGS sequence"/>
</dbReference>
<keyword evidence="1" id="KW-1133">Transmembrane helix</keyword>
<feature type="transmembrane region" description="Helical" evidence="1">
    <location>
        <begin position="18"/>
        <end position="37"/>
    </location>
</feature>
<accession>A0A3S9QDB8</accession>
<keyword evidence="1" id="KW-0812">Transmembrane</keyword>
<evidence type="ECO:0000313" key="5">
    <source>
        <dbReference type="Proteomes" id="UP000280228"/>
    </source>
</evidence>
<keyword evidence="4" id="KW-1185">Reference proteome</keyword>
<evidence type="ECO:0000313" key="3">
    <source>
        <dbReference type="EMBL" id="RUO11873.1"/>
    </source>
</evidence>
<reference evidence="4 5" key="1">
    <citation type="submission" date="2018-12" db="EMBL/GenBank/DDBJ databases">
        <title>Persistence of Moraxella catarrhalis in Chronic Obstructive Pulmonary Disease and Regulation of the Hag/MID Adhesin.</title>
        <authorList>
            <person name="Murphy T."/>
            <person name="Zhao X."/>
            <person name="Vyas G."/>
            <person name="Aluvathingal J."/>
            <person name="Nadendla S."/>
            <person name="Tallon L."/>
            <person name="Tettelin H."/>
        </authorList>
    </citation>
    <scope>NUCLEOTIDE SEQUENCE [LARGE SCALE GENOMIC DNA]</scope>
    <source>
        <strain evidence="3 4">173P27B1</strain>
        <strain evidence="2 5">46P58B1</strain>
    </source>
</reference>
<evidence type="ECO:0000313" key="2">
    <source>
        <dbReference type="EMBL" id="AZQ92704.1"/>
    </source>
</evidence>
<dbReference type="EMBL" id="RYER01000027">
    <property type="protein sequence ID" value="RUO11873.1"/>
    <property type="molecule type" value="Genomic_DNA"/>
</dbReference>
<gene>
    <name evidence="2" type="ORF">EJK53_0375</name>
    <name evidence="3" type="ORF">EJK54_0537</name>
</gene>
<evidence type="ECO:0000256" key="1">
    <source>
        <dbReference type="SAM" id="Phobius"/>
    </source>
</evidence>
<dbReference type="Proteomes" id="UP000280228">
    <property type="component" value="Chromosome"/>
</dbReference>
<dbReference type="EMBL" id="CP034662">
    <property type="protein sequence ID" value="AZQ92704.1"/>
    <property type="molecule type" value="Genomic_DNA"/>
</dbReference>
<dbReference type="AlphaFoldDB" id="A0A3S9QDB8"/>
<keyword evidence="1" id="KW-0472">Membrane</keyword>
<sequence>MTLSVINYPILAYFWDKIIALMGSLSANVFGVTARFIG</sequence>
<organism evidence="2 5">
    <name type="scientific">Moraxella catarrhalis</name>
    <name type="common">Branhamella catarrhalis</name>
    <dbReference type="NCBI Taxonomy" id="480"/>
    <lineage>
        <taxon>Bacteria</taxon>
        <taxon>Pseudomonadati</taxon>
        <taxon>Pseudomonadota</taxon>
        <taxon>Gammaproteobacteria</taxon>
        <taxon>Moraxellales</taxon>
        <taxon>Moraxellaceae</taxon>
        <taxon>Moraxella</taxon>
    </lineage>
</organism>
<proteinExistence type="predicted"/>